<comment type="caution">
    <text evidence="2">The sequence shown here is derived from an EMBL/GenBank/DDBJ whole genome shotgun (WGS) entry which is preliminary data.</text>
</comment>
<feature type="domain" description="HTH cro/C1-type" evidence="1">
    <location>
        <begin position="13"/>
        <end position="67"/>
    </location>
</feature>
<dbReference type="SMART" id="SM00530">
    <property type="entry name" value="HTH_XRE"/>
    <property type="match status" value="1"/>
</dbReference>
<accession>A0A1V2JYT5</accession>
<dbReference type="AlphaFoldDB" id="A0A1V2JYT5"/>
<dbReference type="InterPro" id="IPR010982">
    <property type="entry name" value="Lambda_DNA-bd_dom_sf"/>
</dbReference>
<proteinExistence type="predicted"/>
<dbReference type="CDD" id="cd00093">
    <property type="entry name" value="HTH_XRE"/>
    <property type="match status" value="1"/>
</dbReference>
<dbReference type="GO" id="GO:0003677">
    <property type="term" value="F:DNA binding"/>
    <property type="evidence" value="ECO:0007669"/>
    <property type="project" value="InterPro"/>
</dbReference>
<dbReference type="Pfam" id="PF13560">
    <property type="entry name" value="HTH_31"/>
    <property type="match status" value="1"/>
</dbReference>
<sequence>MVTDYSSTAGEQLRHLRRLAKLSQLDLALITGVSQRHLSCIETGRAKPGPGTLHTLLAALEAPLDRRNRVFLAAGYAPRYPATPLASPAMAAIREAVSHVLHANNPAPAILLDSQWQVLAANASTHALFALVGIPPDAAQGVNLLVTLLQAGGLGDHLLNADEIRTLAWQRAAREALGNPELAALLATLPTPTDTELPAHLPPLVLTRVRSTQGELSFLSTFTTFGMPQDITLASLRIEHLIPADAATWQVMRGAQGDDAALVL</sequence>
<evidence type="ECO:0000313" key="2">
    <source>
        <dbReference type="EMBL" id="ONH50370.1"/>
    </source>
</evidence>
<dbReference type="InterPro" id="IPR001387">
    <property type="entry name" value="Cro/C1-type_HTH"/>
</dbReference>
<dbReference type="OrthoDB" id="2959414at2"/>
<gene>
    <name evidence="2" type="ORF">BLL36_26265</name>
</gene>
<dbReference type="InterPro" id="IPR041413">
    <property type="entry name" value="MLTR_LBD"/>
</dbReference>
<reference evidence="2 3" key="1">
    <citation type="submission" date="2016-10" db="EMBL/GenBank/DDBJ databases">
        <title>Pseudomonas lactis sp. nov. and Pseudomonas paralactis sp. nov., isolated from bovine raw milk.</title>
        <authorList>
            <person name="Von Neubeck M."/>
            <person name="Huptas C."/>
            <person name="Glueck C."/>
            <person name="Krewinkel M."/>
            <person name="Stoeckel M."/>
            <person name="Stressler T."/>
            <person name="Fischer L."/>
            <person name="Hinrichs J."/>
            <person name="Scherer S."/>
            <person name="Wenning M."/>
        </authorList>
    </citation>
    <scope>NUCLEOTIDE SEQUENCE [LARGE SCALE GENOMIC DNA]</scope>
    <source>
        <strain evidence="2 3">DSM 17516</strain>
    </source>
</reference>
<dbReference type="Gene3D" id="3.30.450.180">
    <property type="match status" value="1"/>
</dbReference>
<dbReference type="PANTHER" id="PTHR35010:SF4">
    <property type="entry name" value="BLL5781 PROTEIN"/>
    <property type="match status" value="1"/>
</dbReference>
<dbReference type="EMBL" id="MNPW01000016">
    <property type="protein sequence ID" value="ONH50370.1"/>
    <property type="molecule type" value="Genomic_DNA"/>
</dbReference>
<dbReference type="PANTHER" id="PTHR35010">
    <property type="entry name" value="BLL4672 PROTEIN-RELATED"/>
    <property type="match status" value="1"/>
</dbReference>
<organism evidence="2 3">
    <name type="scientific">Pseudomonas cedrina subsp. cedrina</name>
    <dbReference type="NCBI Taxonomy" id="76762"/>
    <lineage>
        <taxon>Bacteria</taxon>
        <taxon>Pseudomonadati</taxon>
        <taxon>Pseudomonadota</taxon>
        <taxon>Gammaproteobacteria</taxon>
        <taxon>Pseudomonadales</taxon>
        <taxon>Pseudomonadaceae</taxon>
        <taxon>Pseudomonas</taxon>
    </lineage>
</organism>
<evidence type="ECO:0000259" key="1">
    <source>
        <dbReference type="PROSITE" id="PS50943"/>
    </source>
</evidence>
<name>A0A1V2JYT5_PSECE</name>
<dbReference type="Proteomes" id="UP000189295">
    <property type="component" value="Unassembled WGS sequence"/>
</dbReference>
<dbReference type="Gene3D" id="1.10.260.40">
    <property type="entry name" value="lambda repressor-like DNA-binding domains"/>
    <property type="match status" value="1"/>
</dbReference>
<dbReference type="RefSeq" id="WP_076954628.1">
    <property type="nucleotide sequence ID" value="NZ_MNPW01000016.1"/>
</dbReference>
<evidence type="ECO:0000313" key="3">
    <source>
        <dbReference type="Proteomes" id="UP000189295"/>
    </source>
</evidence>
<protein>
    <submittedName>
        <fullName evidence="2">Transcriptional regulator</fullName>
    </submittedName>
</protein>
<dbReference type="Pfam" id="PF17765">
    <property type="entry name" value="MLTR_LBD"/>
    <property type="match status" value="1"/>
</dbReference>
<dbReference type="PROSITE" id="PS50943">
    <property type="entry name" value="HTH_CROC1"/>
    <property type="match status" value="1"/>
</dbReference>
<dbReference type="SUPFAM" id="SSF47413">
    <property type="entry name" value="lambda repressor-like DNA-binding domains"/>
    <property type="match status" value="1"/>
</dbReference>